<comment type="caution">
    <text evidence="1">The sequence shown here is derived from an EMBL/GenBank/DDBJ whole genome shotgun (WGS) entry which is preliminary data.</text>
</comment>
<name>A0A269PCX9_9CORY</name>
<protein>
    <submittedName>
        <fullName evidence="1">Uncharacterized protein</fullName>
    </submittedName>
</protein>
<accession>A0A269PCX9</accession>
<evidence type="ECO:0000313" key="2">
    <source>
        <dbReference type="Proteomes" id="UP000215771"/>
    </source>
</evidence>
<dbReference type="AlphaFoldDB" id="A0A269PCX9"/>
<dbReference type="Proteomes" id="UP000215771">
    <property type="component" value="Unassembled WGS sequence"/>
</dbReference>
<evidence type="ECO:0000313" key="1">
    <source>
        <dbReference type="EMBL" id="PAJ69745.1"/>
    </source>
</evidence>
<organism evidence="1 2">
    <name type="scientific">Corynebacterium hadale</name>
    <dbReference type="NCBI Taxonomy" id="2026255"/>
    <lineage>
        <taxon>Bacteria</taxon>
        <taxon>Bacillati</taxon>
        <taxon>Actinomycetota</taxon>
        <taxon>Actinomycetes</taxon>
        <taxon>Mycobacteriales</taxon>
        <taxon>Corynebacteriaceae</taxon>
        <taxon>Corynebacterium</taxon>
    </lineage>
</organism>
<gene>
    <name evidence="1" type="ORF">CIG21_06735</name>
</gene>
<dbReference type="EMBL" id="NQMQ01000013">
    <property type="protein sequence ID" value="PAJ69745.1"/>
    <property type="molecule type" value="Genomic_DNA"/>
</dbReference>
<sequence>MPGSPALVDALAGAHEPSRRVLGAIGTAVGQAVDALGALGARETAATIDIVCPRNQQHYTAHTGSFAAWGAPQVSVGEGNYLPELVTRYALAQPSLAGRSTRVREVRSHVGAPDPGVLTIVVADGSAGLTERAPLALIYGAPELHRAMERFADGEDVALPENLEELGVLEPGLWFELARLNRVSSQLVDSDASLGVGRYVALWEVA</sequence>
<reference evidence="1 2" key="1">
    <citation type="submission" date="2017-08" db="EMBL/GenBank/DDBJ databases">
        <authorList>
            <person name="de Groot N.N."/>
        </authorList>
    </citation>
    <scope>NUCLEOTIDE SEQUENCE [LARGE SCALE GENOMIC DNA]</scope>
    <source>
        <strain evidence="1 2">NBT06-6</strain>
    </source>
</reference>
<proteinExistence type="predicted"/>